<gene>
    <name evidence="5" type="ORF">FHS16_003971</name>
</gene>
<dbReference type="EMBL" id="JACHXW010000012">
    <property type="protein sequence ID" value="MBB3153896.1"/>
    <property type="molecule type" value="Genomic_DNA"/>
</dbReference>
<comment type="caution">
    <text evidence="5">The sequence shown here is derived from an EMBL/GenBank/DDBJ whole genome shotgun (WGS) entry which is preliminary data.</text>
</comment>
<proteinExistence type="inferred from homology"/>
<accession>A0A7W5GBK3</accession>
<dbReference type="Pfam" id="PF01547">
    <property type="entry name" value="SBP_bac_1"/>
    <property type="match status" value="1"/>
</dbReference>
<evidence type="ECO:0000256" key="3">
    <source>
        <dbReference type="SAM" id="MobiDB-lite"/>
    </source>
</evidence>
<dbReference type="PANTHER" id="PTHR43649:SF29">
    <property type="entry name" value="OSMOPROTECTIVE COMPOUNDS-BINDING PROTEIN GGTB"/>
    <property type="match status" value="1"/>
</dbReference>
<sequence length="446" mass="49196">MRKWFALGMGMMMVTGLAACGGNSNGNGGSSGNESTPAQTANSSESKGTDKETVKDIEIVFQSWVTPNLTVEYYDQLIQKFESANPGITIKRIQPPANEGSPDSYLKTLLASGDFPDVVQNATIQMFVDADALLEIPIDEDIKNINNYEAEMIDGKLYNISAIRQPQSLVFYNKKLFAEAGIASTPKSWAELEAAAEKLKAKNITPLLTAGDWTAGFTFSVMTSPSVYKDNKSWYADRFDNKVKFTDENWKEAAGYYANLVEKGYFNKGALSIDYTAVEQEFLKGKGAMYPMGSWFSAAEAVAEKDFEVGVFATPTKDGTQYLLGGENAGGYAVAKNTKHAEEALKFAKFMMLDPEAHKGFLQADALFSNLKEPLKWEMSPLQTEIYELLLNNPPMVGHMNNKVGRVPVAGIQDQYNKVAQNILLGDVDVEKGMQSLDEYWDKNNK</sequence>
<reference evidence="5 6" key="1">
    <citation type="submission" date="2020-08" db="EMBL/GenBank/DDBJ databases">
        <title>Genomic Encyclopedia of Type Strains, Phase III (KMG-III): the genomes of soil and plant-associated and newly described type strains.</title>
        <authorList>
            <person name="Whitman W."/>
        </authorList>
    </citation>
    <scope>NUCLEOTIDE SEQUENCE [LARGE SCALE GENOMIC DNA]</scope>
    <source>
        <strain evidence="5 6">CECT 8234</strain>
    </source>
</reference>
<dbReference type="RefSeq" id="WP_183566316.1">
    <property type="nucleotide sequence ID" value="NZ_CBCSLB010000012.1"/>
</dbReference>
<dbReference type="InterPro" id="IPR050490">
    <property type="entry name" value="Bact_solute-bd_prot1"/>
</dbReference>
<keyword evidence="4" id="KW-0732">Signal</keyword>
<keyword evidence="2" id="KW-0813">Transport</keyword>
<dbReference type="InterPro" id="IPR006059">
    <property type="entry name" value="SBP"/>
</dbReference>
<evidence type="ECO:0000256" key="1">
    <source>
        <dbReference type="ARBA" id="ARBA00008520"/>
    </source>
</evidence>
<dbReference type="PROSITE" id="PS51257">
    <property type="entry name" value="PROKAR_LIPOPROTEIN"/>
    <property type="match status" value="1"/>
</dbReference>
<evidence type="ECO:0000313" key="6">
    <source>
        <dbReference type="Proteomes" id="UP000518605"/>
    </source>
</evidence>
<dbReference type="Gene3D" id="3.40.190.10">
    <property type="entry name" value="Periplasmic binding protein-like II"/>
    <property type="match status" value="2"/>
</dbReference>
<organism evidence="5 6">
    <name type="scientific">Paenibacillus endophyticus</name>
    <dbReference type="NCBI Taxonomy" id="1294268"/>
    <lineage>
        <taxon>Bacteria</taxon>
        <taxon>Bacillati</taxon>
        <taxon>Bacillota</taxon>
        <taxon>Bacilli</taxon>
        <taxon>Bacillales</taxon>
        <taxon>Paenibacillaceae</taxon>
        <taxon>Paenibacillus</taxon>
    </lineage>
</organism>
<dbReference type="AlphaFoldDB" id="A0A7W5GBK3"/>
<dbReference type="PANTHER" id="PTHR43649">
    <property type="entry name" value="ARABINOSE-BINDING PROTEIN-RELATED"/>
    <property type="match status" value="1"/>
</dbReference>
<evidence type="ECO:0000256" key="4">
    <source>
        <dbReference type="SAM" id="SignalP"/>
    </source>
</evidence>
<evidence type="ECO:0000313" key="5">
    <source>
        <dbReference type="EMBL" id="MBB3153896.1"/>
    </source>
</evidence>
<keyword evidence="6" id="KW-1185">Reference proteome</keyword>
<protein>
    <submittedName>
        <fullName evidence="5">ABC-type glycerol-3-phosphate transport system substrate-binding protein</fullName>
    </submittedName>
</protein>
<feature type="region of interest" description="Disordered" evidence="3">
    <location>
        <begin position="25"/>
        <end position="51"/>
    </location>
</feature>
<feature type="chain" id="PRO_5031070865" evidence="4">
    <location>
        <begin position="19"/>
        <end position="446"/>
    </location>
</feature>
<evidence type="ECO:0000256" key="2">
    <source>
        <dbReference type="ARBA" id="ARBA00022448"/>
    </source>
</evidence>
<feature type="signal peptide" evidence="4">
    <location>
        <begin position="1"/>
        <end position="18"/>
    </location>
</feature>
<feature type="compositionally biased region" description="Polar residues" evidence="3">
    <location>
        <begin position="34"/>
        <end position="46"/>
    </location>
</feature>
<name>A0A7W5GBK3_9BACL</name>
<dbReference type="SUPFAM" id="SSF53850">
    <property type="entry name" value="Periplasmic binding protein-like II"/>
    <property type="match status" value="1"/>
</dbReference>
<comment type="similarity">
    <text evidence="1">Belongs to the bacterial solute-binding protein 1 family.</text>
</comment>
<dbReference type="Proteomes" id="UP000518605">
    <property type="component" value="Unassembled WGS sequence"/>
</dbReference>